<keyword evidence="1" id="KW-0489">Methyltransferase</keyword>
<organism evidence="4 5">
    <name type="scientific">Sphingobacterium griseoflavum</name>
    <dbReference type="NCBI Taxonomy" id="1474952"/>
    <lineage>
        <taxon>Bacteria</taxon>
        <taxon>Pseudomonadati</taxon>
        <taxon>Bacteroidota</taxon>
        <taxon>Sphingobacteriia</taxon>
        <taxon>Sphingobacteriales</taxon>
        <taxon>Sphingobacteriaceae</taxon>
        <taxon>Sphingobacterium</taxon>
    </lineage>
</organism>
<keyword evidence="2" id="KW-0949">S-adenosyl-L-methionine</keyword>
<evidence type="ECO:0000256" key="1">
    <source>
        <dbReference type="ARBA" id="ARBA00022603"/>
    </source>
</evidence>
<dbReference type="PANTHER" id="PTHR47739:SF1">
    <property type="entry name" value="TRNA1(VAL) (ADENINE(37)-N6)-METHYLTRANSFERASE"/>
    <property type="match status" value="1"/>
</dbReference>
<feature type="domain" description="Methyltransferase small" evidence="3">
    <location>
        <begin position="18"/>
        <end position="103"/>
    </location>
</feature>
<proteinExistence type="predicted"/>
<dbReference type="PROSITE" id="PS00092">
    <property type="entry name" value="N6_MTASE"/>
    <property type="match status" value="1"/>
</dbReference>
<evidence type="ECO:0000256" key="2">
    <source>
        <dbReference type="ARBA" id="ARBA00022691"/>
    </source>
</evidence>
<dbReference type="SUPFAM" id="SSF53335">
    <property type="entry name" value="S-adenosyl-L-methionine-dependent methyltransferases"/>
    <property type="match status" value="1"/>
</dbReference>
<keyword evidence="5" id="KW-1185">Reference proteome</keyword>
<dbReference type="InterPro" id="IPR002052">
    <property type="entry name" value="DNA_methylase_N6_adenine_CS"/>
</dbReference>
<dbReference type="PANTHER" id="PTHR47739">
    <property type="entry name" value="TRNA1(VAL) (ADENINE(37)-N6)-METHYLTRANSFERASE"/>
    <property type="match status" value="1"/>
</dbReference>
<gene>
    <name evidence="4" type="ORF">GCM10017764_07080</name>
</gene>
<keyword evidence="1" id="KW-0808">Transferase</keyword>
<dbReference type="InterPro" id="IPR029063">
    <property type="entry name" value="SAM-dependent_MTases_sf"/>
</dbReference>
<sequence length="217" mass="24453">MKINTDGVILGAVACRPNAHRILDVGTGTGVIALMLAQRHPKAHIDALDIDGEASERAAYNFRQSMFSDRLLSIHSDFRDHRVSDCYDLIVSNPPFYTNSLHNPDPRKQLAKHTDSSFFENLFDFVKQYLSIEGQFYCILPVALAQELLEETMPSRALFLQQKTMIASYPGQDPIRTLLVIGKTAGVPVYDTLVIYERQGEHTDAYKALLNPYFLAF</sequence>
<dbReference type="InterPro" id="IPR050210">
    <property type="entry name" value="tRNA_Adenine-N(6)_MTase"/>
</dbReference>
<comment type="caution">
    <text evidence="4">The sequence shown here is derived from an EMBL/GenBank/DDBJ whole genome shotgun (WGS) entry which is preliminary data.</text>
</comment>
<evidence type="ECO:0000313" key="5">
    <source>
        <dbReference type="Proteomes" id="UP000620550"/>
    </source>
</evidence>
<dbReference type="CDD" id="cd02440">
    <property type="entry name" value="AdoMet_MTases"/>
    <property type="match status" value="1"/>
</dbReference>
<name>A0ABQ3HR35_9SPHI</name>
<evidence type="ECO:0000313" key="4">
    <source>
        <dbReference type="EMBL" id="GHE23740.1"/>
    </source>
</evidence>
<dbReference type="InterPro" id="IPR007848">
    <property type="entry name" value="Small_mtfrase_dom"/>
</dbReference>
<dbReference type="Proteomes" id="UP000620550">
    <property type="component" value="Unassembled WGS sequence"/>
</dbReference>
<dbReference type="Pfam" id="PF05175">
    <property type="entry name" value="MTS"/>
    <property type="match status" value="1"/>
</dbReference>
<dbReference type="Gene3D" id="3.40.50.150">
    <property type="entry name" value="Vaccinia Virus protein VP39"/>
    <property type="match status" value="1"/>
</dbReference>
<protein>
    <submittedName>
        <fullName evidence="4">tRNA1(Val) (Adenine(37)-N6)-methyltransferase</fullName>
    </submittedName>
</protein>
<accession>A0ABQ3HR35</accession>
<evidence type="ECO:0000259" key="3">
    <source>
        <dbReference type="Pfam" id="PF05175"/>
    </source>
</evidence>
<dbReference type="EMBL" id="BNAF01000002">
    <property type="protein sequence ID" value="GHE23740.1"/>
    <property type="molecule type" value="Genomic_DNA"/>
</dbReference>
<reference evidence="5" key="1">
    <citation type="journal article" date="2019" name="Int. J. Syst. Evol. Microbiol.">
        <title>The Global Catalogue of Microorganisms (GCM) 10K type strain sequencing project: providing services to taxonomists for standard genome sequencing and annotation.</title>
        <authorList>
            <consortium name="The Broad Institute Genomics Platform"/>
            <consortium name="The Broad Institute Genome Sequencing Center for Infectious Disease"/>
            <person name="Wu L."/>
            <person name="Ma J."/>
        </authorList>
    </citation>
    <scope>NUCLEOTIDE SEQUENCE [LARGE SCALE GENOMIC DNA]</scope>
    <source>
        <strain evidence="5">CGMCC 1.12966</strain>
    </source>
</reference>